<dbReference type="InterPro" id="IPR011330">
    <property type="entry name" value="Glyco_hydro/deAcase_b/a-brl"/>
</dbReference>
<dbReference type="InterPro" id="IPR002509">
    <property type="entry name" value="NODB_dom"/>
</dbReference>
<dbReference type="OrthoDB" id="9778320at2"/>
<dbReference type="GO" id="GO:0005576">
    <property type="term" value="C:extracellular region"/>
    <property type="evidence" value="ECO:0007669"/>
    <property type="project" value="UniProtKB-SubCell"/>
</dbReference>
<protein>
    <submittedName>
        <fullName evidence="4">Polysaccharide deacetylase family protein</fullName>
    </submittedName>
</protein>
<dbReference type="PROSITE" id="PS51677">
    <property type="entry name" value="NODB"/>
    <property type="match status" value="1"/>
</dbReference>
<dbReference type="GO" id="GO:0016810">
    <property type="term" value="F:hydrolase activity, acting on carbon-nitrogen (but not peptide) bonds"/>
    <property type="evidence" value="ECO:0007669"/>
    <property type="project" value="InterPro"/>
</dbReference>
<dbReference type="AlphaFoldDB" id="A0A443IKW3"/>
<dbReference type="InterPro" id="IPR051398">
    <property type="entry name" value="Polysacch_Deacetylase"/>
</dbReference>
<dbReference type="SUPFAM" id="SSF88713">
    <property type="entry name" value="Glycoside hydrolase/deacetylase"/>
    <property type="match status" value="1"/>
</dbReference>
<name>A0A443IKW3_9BACI</name>
<accession>A0A443IKW3</accession>
<dbReference type="CDD" id="cd10918">
    <property type="entry name" value="CE4_NodB_like_5s_6s"/>
    <property type="match status" value="1"/>
</dbReference>
<dbReference type="PANTHER" id="PTHR34216">
    <property type="match status" value="1"/>
</dbReference>
<feature type="domain" description="NodB homology" evidence="3">
    <location>
        <begin position="157"/>
        <end position="317"/>
    </location>
</feature>
<comment type="caution">
    <text evidence="4">The sequence shown here is derived from an EMBL/GenBank/DDBJ whole genome shotgun (WGS) entry which is preliminary data.</text>
</comment>
<reference evidence="4" key="1">
    <citation type="submission" date="2018-12" db="EMBL/GenBank/DDBJ databases">
        <authorList>
            <person name="Sun L."/>
            <person name="Chen Z."/>
        </authorList>
    </citation>
    <scope>NUCLEOTIDE SEQUENCE [LARGE SCALE GENOMIC DNA]</scope>
    <source>
        <strain evidence="4">DSM 16012</strain>
    </source>
</reference>
<keyword evidence="5" id="KW-1185">Reference proteome</keyword>
<dbReference type="PANTHER" id="PTHR34216:SF3">
    <property type="entry name" value="POLY-BETA-1,6-N-ACETYL-D-GLUCOSAMINE N-DEACETYLASE"/>
    <property type="match status" value="1"/>
</dbReference>
<evidence type="ECO:0000256" key="2">
    <source>
        <dbReference type="ARBA" id="ARBA00022729"/>
    </source>
</evidence>
<dbReference type="Gene3D" id="3.20.20.370">
    <property type="entry name" value="Glycoside hydrolase/deacetylase"/>
    <property type="match status" value="1"/>
</dbReference>
<proteinExistence type="predicted"/>
<evidence type="ECO:0000259" key="3">
    <source>
        <dbReference type="PROSITE" id="PS51677"/>
    </source>
</evidence>
<sequence length="317" mass="35867">MGIRRSFLLKLPAAHENTFAGWIIIRYKNSNRKTKNVIAKIIKGTIGLTEEQDDLEAIELLKHSLLRKSVCAFIILFLTGMIQLKVASAVATGASSPEDGYRVPILMYHAIDEYKGNGMKELYVTPENFGKQMLYLKSAGFTLITFEDLPHIGNIKKPIIITFDDGYKNNMNAYHILKKISDSSFKPKATIFMIGKKINSQSGLSVNELKEISDSGIISVQSHTETHPRLTETVNYTKELRDIKIKLEKITGRKVSTLAYPYGDYNDKVIEETKKYYQYAVTIKPGIANTAHSPYELRRIRINYSTSLTAFKNMVNP</sequence>
<gene>
    <name evidence="4" type="ORF">D4N35_015220</name>
</gene>
<dbReference type="GO" id="GO:0005975">
    <property type="term" value="P:carbohydrate metabolic process"/>
    <property type="evidence" value="ECO:0007669"/>
    <property type="project" value="InterPro"/>
</dbReference>
<dbReference type="EMBL" id="QYTU02000042">
    <property type="protein sequence ID" value="RWR05666.1"/>
    <property type="molecule type" value="Genomic_DNA"/>
</dbReference>
<evidence type="ECO:0000256" key="1">
    <source>
        <dbReference type="ARBA" id="ARBA00004613"/>
    </source>
</evidence>
<evidence type="ECO:0000313" key="4">
    <source>
        <dbReference type="EMBL" id="RWR05666.1"/>
    </source>
</evidence>
<comment type="subcellular location">
    <subcellularLocation>
        <location evidence="1">Secreted</location>
    </subcellularLocation>
</comment>
<dbReference type="Proteomes" id="UP000273811">
    <property type="component" value="Unassembled WGS sequence"/>
</dbReference>
<organism evidence="4 5">
    <name type="scientific">Siminovitchia fortis</name>
    <dbReference type="NCBI Taxonomy" id="254758"/>
    <lineage>
        <taxon>Bacteria</taxon>
        <taxon>Bacillati</taxon>
        <taxon>Bacillota</taxon>
        <taxon>Bacilli</taxon>
        <taxon>Bacillales</taxon>
        <taxon>Bacillaceae</taxon>
        <taxon>Siminovitchia</taxon>
    </lineage>
</organism>
<dbReference type="Pfam" id="PF01522">
    <property type="entry name" value="Polysacc_deac_1"/>
    <property type="match status" value="1"/>
</dbReference>
<evidence type="ECO:0000313" key="5">
    <source>
        <dbReference type="Proteomes" id="UP000273811"/>
    </source>
</evidence>
<keyword evidence="2" id="KW-0732">Signal</keyword>